<dbReference type="AlphaFoldDB" id="A0A420YMQ6"/>
<reference evidence="2 3" key="1">
    <citation type="submission" date="2018-08" db="EMBL/GenBank/DDBJ databases">
        <title>Draft genome of the lignicolous fungus Coniochaeta pulveracea.</title>
        <authorList>
            <person name="Borstlap C.J."/>
            <person name="De Witt R.N."/>
            <person name="Botha A."/>
            <person name="Volschenk H."/>
        </authorList>
    </citation>
    <scope>NUCLEOTIDE SEQUENCE [LARGE SCALE GENOMIC DNA]</scope>
    <source>
        <strain evidence="2 3">CAB683</strain>
    </source>
</reference>
<dbReference type="InterPro" id="IPR013096">
    <property type="entry name" value="Cupin_2"/>
</dbReference>
<dbReference type="Pfam" id="PF07883">
    <property type="entry name" value="Cupin_2"/>
    <property type="match status" value="1"/>
</dbReference>
<sequence>MARLVPKALSDLRVSRHMIPSFGHLPNSSATSKPLFIYHSCFPPTLTPSAVEAHLQSTGVVSPQWRYTMYTTTHFHSTTHEVLCITSGSARLCFGGEDNPGRVEEELEKGDVVVIPAGVGHRLLEEVEKGFEMVGAYPVGSEQWDMCYGKGSKGEEEKVNRIKGLKWFERDPIYGDQGPVLDGRG</sequence>
<dbReference type="PANTHER" id="PTHR36448:SF3">
    <property type="entry name" value="CUPIN TYPE-2 DOMAIN-CONTAINING PROTEIN"/>
    <property type="match status" value="1"/>
</dbReference>
<keyword evidence="3" id="KW-1185">Reference proteome</keyword>
<gene>
    <name evidence="2" type="ORF">DL546_008485</name>
</gene>
<dbReference type="STRING" id="177199.A0A420YMQ6"/>
<dbReference type="InterPro" id="IPR047121">
    <property type="entry name" value="YjiB-like"/>
</dbReference>
<dbReference type="EMBL" id="QVQW01000002">
    <property type="protein sequence ID" value="RKU49160.1"/>
    <property type="molecule type" value="Genomic_DNA"/>
</dbReference>
<dbReference type="InterPro" id="IPR014500">
    <property type="entry name" value="UCP019307_cupin"/>
</dbReference>
<name>A0A420YMQ6_9PEZI</name>
<dbReference type="InterPro" id="IPR014710">
    <property type="entry name" value="RmlC-like_jellyroll"/>
</dbReference>
<dbReference type="OrthoDB" id="2589563at2759"/>
<dbReference type="CDD" id="cd02219">
    <property type="entry name" value="cupin_YjlB-like"/>
    <property type="match status" value="1"/>
</dbReference>
<accession>A0A420YMQ6</accession>
<evidence type="ECO:0000313" key="2">
    <source>
        <dbReference type="EMBL" id="RKU49160.1"/>
    </source>
</evidence>
<comment type="caution">
    <text evidence="2">The sequence shown here is derived from an EMBL/GenBank/DDBJ whole genome shotgun (WGS) entry which is preliminary data.</text>
</comment>
<evidence type="ECO:0000313" key="3">
    <source>
        <dbReference type="Proteomes" id="UP000275385"/>
    </source>
</evidence>
<protein>
    <recommendedName>
        <fullName evidence="1">Cupin type-2 domain-containing protein</fullName>
    </recommendedName>
</protein>
<organism evidence="2 3">
    <name type="scientific">Coniochaeta pulveracea</name>
    <dbReference type="NCBI Taxonomy" id="177199"/>
    <lineage>
        <taxon>Eukaryota</taxon>
        <taxon>Fungi</taxon>
        <taxon>Dikarya</taxon>
        <taxon>Ascomycota</taxon>
        <taxon>Pezizomycotina</taxon>
        <taxon>Sordariomycetes</taxon>
        <taxon>Sordariomycetidae</taxon>
        <taxon>Coniochaetales</taxon>
        <taxon>Coniochaetaceae</taxon>
        <taxon>Coniochaeta</taxon>
    </lineage>
</organism>
<dbReference type="PANTHER" id="PTHR36448">
    <property type="entry name" value="BLR7373 PROTEIN"/>
    <property type="match status" value="1"/>
</dbReference>
<dbReference type="InterPro" id="IPR011051">
    <property type="entry name" value="RmlC_Cupin_sf"/>
</dbReference>
<proteinExistence type="predicted"/>
<dbReference type="SUPFAM" id="SSF51182">
    <property type="entry name" value="RmlC-like cupins"/>
    <property type="match status" value="1"/>
</dbReference>
<dbReference type="Proteomes" id="UP000275385">
    <property type="component" value="Unassembled WGS sequence"/>
</dbReference>
<evidence type="ECO:0000259" key="1">
    <source>
        <dbReference type="Pfam" id="PF07883"/>
    </source>
</evidence>
<dbReference type="Gene3D" id="2.60.120.10">
    <property type="entry name" value="Jelly Rolls"/>
    <property type="match status" value="1"/>
</dbReference>
<feature type="domain" description="Cupin type-2" evidence="1">
    <location>
        <begin position="72"/>
        <end position="123"/>
    </location>
</feature>
<dbReference type="PIRSF" id="PIRSF019307">
    <property type="entry name" value="UCP019307"/>
    <property type="match status" value="1"/>
</dbReference>